<evidence type="ECO:0000313" key="2">
    <source>
        <dbReference type="Proteomes" id="UP000050525"/>
    </source>
</evidence>
<dbReference type="EMBL" id="AKHW03004004">
    <property type="protein sequence ID" value="KYO32147.1"/>
    <property type="molecule type" value="Genomic_DNA"/>
</dbReference>
<name>A0A151N608_ALLMI</name>
<comment type="caution">
    <text evidence="1">The sequence shown here is derived from an EMBL/GenBank/DDBJ whole genome shotgun (WGS) entry which is preliminary data.</text>
</comment>
<accession>A0A151N608</accession>
<sequence length="86" mass="9803">MLRQAGADMDSYTTSPVICINQEICCTKKHNKRSENHRTFLGEPDEYNSACMSSSAFAHAKLHREQGTSTQEAPAQWLLLIWIIKY</sequence>
<protein>
    <submittedName>
        <fullName evidence="1">Uncharacterized protein</fullName>
    </submittedName>
</protein>
<organism evidence="1 2">
    <name type="scientific">Alligator mississippiensis</name>
    <name type="common">American alligator</name>
    <dbReference type="NCBI Taxonomy" id="8496"/>
    <lineage>
        <taxon>Eukaryota</taxon>
        <taxon>Metazoa</taxon>
        <taxon>Chordata</taxon>
        <taxon>Craniata</taxon>
        <taxon>Vertebrata</taxon>
        <taxon>Euteleostomi</taxon>
        <taxon>Archelosauria</taxon>
        <taxon>Archosauria</taxon>
        <taxon>Crocodylia</taxon>
        <taxon>Alligatoridae</taxon>
        <taxon>Alligatorinae</taxon>
        <taxon>Alligator</taxon>
    </lineage>
</organism>
<gene>
    <name evidence="1" type="ORF">Y1Q_0007144</name>
</gene>
<dbReference type="Proteomes" id="UP000050525">
    <property type="component" value="Unassembled WGS sequence"/>
</dbReference>
<proteinExistence type="predicted"/>
<dbReference type="AlphaFoldDB" id="A0A151N608"/>
<reference evidence="1 2" key="1">
    <citation type="journal article" date="2012" name="Genome Biol.">
        <title>Sequencing three crocodilian genomes to illuminate the evolution of archosaurs and amniotes.</title>
        <authorList>
            <person name="St John J.A."/>
            <person name="Braun E.L."/>
            <person name="Isberg S.R."/>
            <person name="Miles L.G."/>
            <person name="Chong A.Y."/>
            <person name="Gongora J."/>
            <person name="Dalzell P."/>
            <person name="Moran C."/>
            <person name="Bed'hom B."/>
            <person name="Abzhanov A."/>
            <person name="Burgess S.C."/>
            <person name="Cooksey A.M."/>
            <person name="Castoe T.A."/>
            <person name="Crawford N.G."/>
            <person name="Densmore L.D."/>
            <person name="Drew J.C."/>
            <person name="Edwards S.V."/>
            <person name="Faircloth B.C."/>
            <person name="Fujita M.K."/>
            <person name="Greenwold M.J."/>
            <person name="Hoffmann F.G."/>
            <person name="Howard J.M."/>
            <person name="Iguchi T."/>
            <person name="Janes D.E."/>
            <person name="Khan S.Y."/>
            <person name="Kohno S."/>
            <person name="de Koning A.J."/>
            <person name="Lance S.L."/>
            <person name="McCarthy F.M."/>
            <person name="McCormack J.E."/>
            <person name="Merchant M.E."/>
            <person name="Peterson D.G."/>
            <person name="Pollock D.D."/>
            <person name="Pourmand N."/>
            <person name="Raney B.J."/>
            <person name="Roessler K.A."/>
            <person name="Sanford J.R."/>
            <person name="Sawyer R.H."/>
            <person name="Schmidt C.J."/>
            <person name="Triplett E.W."/>
            <person name="Tuberville T.D."/>
            <person name="Venegas-Anaya M."/>
            <person name="Howard J.T."/>
            <person name="Jarvis E.D."/>
            <person name="Guillette L.J.Jr."/>
            <person name="Glenn T.C."/>
            <person name="Green R.E."/>
            <person name="Ray D.A."/>
        </authorList>
    </citation>
    <scope>NUCLEOTIDE SEQUENCE [LARGE SCALE GENOMIC DNA]</scope>
    <source>
        <strain evidence="1">KSC_2009_1</strain>
    </source>
</reference>
<evidence type="ECO:0000313" key="1">
    <source>
        <dbReference type="EMBL" id="KYO32147.1"/>
    </source>
</evidence>
<keyword evidence="2" id="KW-1185">Reference proteome</keyword>